<reference evidence="2 3" key="2">
    <citation type="submission" date="2018-11" db="EMBL/GenBank/DDBJ databases">
        <authorList>
            <consortium name="Pathogen Informatics"/>
        </authorList>
    </citation>
    <scope>NUCLEOTIDE SEQUENCE [LARGE SCALE GENOMIC DNA]</scope>
    <source>
        <strain evidence="2 3">NST_G2</strain>
    </source>
</reference>
<organism evidence="4">
    <name type="scientific">Schistocephalus solidus</name>
    <name type="common">Tapeworm</name>
    <dbReference type="NCBI Taxonomy" id="70667"/>
    <lineage>
        <taxon>Eukaryota</taxon>
        <taxon>Metazoa</taxon>
        <taxon>Spiralia</taxon>
        <taxon>Lophotrochozoa</taxon>
        <taxon>Platyhelminthes</taxon>
        <taxon>Cestoda</taxon>
        <taxon>Eucestoda</taxon>
        <taxon>Diphyllobothriidea</taxon>
        <taxon>Diphyllobothriidae</taxon>
        <taxon>Schistocephalus</taxon>
    </lineage>
</organism>
<evidence type="ECO:0000313" key="2">
    <source>
        <dbReference type="EMBL" id="VDL95164.1"/>
    </source>
</evidence>
<name>A0A183SX31_SCHSO</name>
<sequence length="90" mass="9906">MPTPCQHAHTVSAPSTHESAWWDIFGRNAITIRQLQILPQRTPPLSNPAPDLRRSPTPPLPTRAPLKESPPTTRHVMPQPPPSPLSEIGT</sequence>
<evidence type="ECO:0000256" key="1">
    <source>
        <dbReference type="SAM" id="MobiDB-lite"/>
    </source>
</evidence>
<keyword evidence="3" id="KW-1185">Reference proteome</keyword>
<gene>
    <name evidence="2" type="ORF">SSLN_LOCUS8779</name>
</gene>
<dbReference type="EMBL" id="UYSU01034847">
    <property type="protein sequence ID" value="VDL95164.1"/>
    <property type="molecule type" value="Genomic_DNA"/>
</dbReference>
<evidence type="ECO:0000313" key="3">
    <source>
        <dbReference type="Proteomes" id="UP000275846"/>
    </source>
</evidence>
<protein>
    <submittedName>
        <fullName evidence="2 4">Uncharacterized protein</fullName>
    </submittedName>
</protein>
<dbReference type="Proteomes" id="UP000275846">
    <property type="component" value="Unassembled WGS sequence"/>
</dbReference>
<evidence type="ECO:0000313" key="4">
    <source>
        <dbReference type="WBParaSite" id="SSLN_0000911601-mRNA-1"/>
    </source>
</evidence>
<reference evidence="4" key="1">
    <citation type="submission" date="2016-06" db="UniProtKB">
        <authorList>
            <consortium name="WormBaseParasite"/>
        </authorList>
    </citation>
    <scope>IDENTIFICATION</scope>
</reference>
<proteinExistence type="predicted"/>
<dbReference type="WBParaSite" id="SSLN_0000911601-mRNA-1">
    <property type="protein sequence ID" value="SSLN_0000911601-mRNA-1"/>
    <property type="gene ID" value="SSLN_0000911601"/>
</dbReference>
<dbReference type="AlphaFoldDB" id="A0A183SX31"/>
<accession>A0A183SX31</accession>
<feature type="region of interest" description="Disordered" evidence="1">
    <location>
        <begin position="39"/>
        <end position="90"/>
    </location>
</feature>